<keyword evidence="2" id="KW-1185">Reference proteome</keyword>
<sequence>MGLLIEIQKKDQHMFRPTVLLGIVLLFSACSPADDFRQQKIAARRAAAEQTHEMAKNPAAVQQFLSNTTTKVWNAHGTQIEYLAADGQTFLWYPDNVAVVKGRWKLQMARYGLEMCFLYGENSLNPLTGQNGGQWECDMAAYYLLNRDEIVDGDPLNLIAGVPFVMPRNINISIAQAMNRAGRGQLREPNKAMAPQYPSGN</sequence>
<evidence type="ECO:0000313" key="1">
    <source>
        <dbReference type="EMBL" id="MTE02104.1"/>
    </source>
</evidence>
<gene>
    <name evidence="1" type="ORF">GIY56_17580</name>
</gene>
<reference evidence="1 2" key="1">
    <citation type="submission" date="2019-11" db="EMBL/GenBank/DDBJ databases">
        <authorList>
            <person name="Lang L."/>
        </authorList>
    </citation>
    <scope>NUCLEOTIDE SEQUENCE [LARGE SCALE GENOMIC DNA]</scope>
    <source>
        <strain evidence="1 2">YIM 132242</strain>
    </source>
</reference>
<accession>A0A6L6HSD9</accession>
<protein>
    <submittedName>
        <fullName evidence="1">Uncharacterized protein</fullName>
    </submittedName>
</protein>
<dbReference type="Proteomes" id="UP000481417">
    <property type="component" value="Unassembled WGS sequence"/>
</dbReference>
<name>A0A6L6HSD9_9RHOB</name>
<dbReference type="EMBL" id="WMBT01000029">
    <property type="protein sequence ID" value="MTE02104.1"/>
    <property type="molecule type" value="Genomic_DNA"/>
</dbReference>
<dbReference type="RefSeq" id="WP_154766155.1">
    <property type="nucleotide sequence ID" value="NZ_WMBT01000029.1"/>
</dbReference>
<proteinExistence type="predicted"/>
<organism evidence="1 2">
    <name type="scientific">Paracoccus lichenicola</name>
    <dbReference type="NCBI Taxonomy" id="2665644"/>
    <lineage>
        <taxon>Bacteria</taxon>
        <taxon>Pseudomonadati</taxon>
        <taxon>Pseudomonadota</taxon>
        <taxon>Alphaproteobacteria</taxon>
        <taxon>Rhodobacterales</taxon>
        <taxon>Paracoccaceae</taxon>
        <taxon>Paracoccus</taxon>
    </lineage>
</organism>
<dbReference type="AlphaFoldDB" id="A0A6L6HSD9"/>
<evidence type="ECO:0000313" key="2">
    <source>
        <dbReference type="Proteomes" id="UP000481417"/>
    </source>
</evidence>
<comment type="caution">
    <text evidence="1">The sequence shown here is derived from an EMBL/GenBank/DDBJ whole genome shotgun (WGS) entry which is preliminary data.</text>
</comment>